<keyword evidence="1" id="KW-0597">Phosphoprotein</keyword>
<dbReference type="GO" id="GO:0005856">
    <property type="term" value="C:cytoskeleton"/>
    <property type="evidence" value="ECO:0007669"/>
    <property type="project" value="TreeGrafter"/>
</dbReference>
<evidence type="ECO:0000256" key="2">
    <source>
        <dbReference type="ARBA" id="ARBA00047899"/>
    </source>
</evidence>
<feature type="compositionally biased region" description="Basic and acidic residues" evidence="5">
    <location>
        <begin position="643"/>
        <end position="658"/>
    </location>
</feature>
<protein>
    <submittedName>
        <fullName evidence="8">CNH domain-containing protein</fullName>
    </submittedName>
</protein>
<accession>A0A914HAE1</accession>
<feature type="compositionally biased region" description="Polar residues" evidence="5">
    <location>
        <begin position="660"/>
        <end position="682"/>
    </location>
</feature>
<dbReference type="PROSITE" id="PS50219">
    <property type="entry name" value="CNH"/>
    <property type="match status" value="1"/>
</dbReference>
<feature type="coiled-coil region" evidence="4">
    <location>
        <begin position="49"/>
        <end position="429"/>
    </location>
</feature>
<evidence type="ECO:0000256" key="3">
    <source>
        <dbReference type="ARBA" id="ARBA00048679"/>
    </source>
</evidence>
<dbReference type="PANTHER" id="PTHR22988:SF71">
    <property type="entry name" value="CITRON RHO-INTERACTING KINASE"/>
    <property type="match status" value="1"/>
</dbReference>
<dbReference type="Proteomes" id="UP000887572">
    <property type="component" value="Unplaced"/>
</dbReference>
<dbReference type="Gene3D" id="1.10.287.1490">
    <property type="match status" value="1"/>
</dbReference>
<feature type="coiled-coil region" evidence="4">
    <location>
        <begin position="474"/>
        <end position="508"/>
    </location>
</feature>
<reference evidence="8" key="1">
    <citation type="submission" date="2022-11" db="UniProtKB">
        <authorList>
            <consortium name="WormBaseParasite"/>
        </authorList>
    </citation>
    <scope>IDENTIFICATION</scope>
</reference>
<dbReference type="PANTHER" id="PTHR22988">
    <property type="entry name" value="MYOTONIC DYSTROPHY S/T KINASE-RELATED"/>
    <property type="match status" value="1"/>
</dbReference>
<proteinExistence type="predicted"/>
<dbReference type="GO" id="GO:0031032">
    <property type="term" value="P:actomyosin structure organization"/>
    <property type="evidence" value="ECO:0007669"/>
    <property type="project" value="TreeGrafter"/>
</dbReference>
<evidence type="ECO:0000256" key="4">
    <source>
        <dbReference type="SAM" id="Coils"/>
    </source>
</evidence>
<evidence type="ECO:0000259" key="6">
    <source>
        <dbReference type="PROSITE" id="PS50219"/>
    </source>
</evidence>
<dbReference type="SMART" id="SM00036">
    <property type="entry name" value="CNH"/>
    <property type="match status" value="1"/>
</dbReference>
<feature type="coiled-coil region" evidence="4">
    <location>
        <begin position="537"/>
        <end position="564"/>
    </location>
</feature>
<evidence type="ECO:0000256" key="5">
    <source>
        <dbReference type="SAM" id="MobiDB-lite"/>
    </source>
</evidence>
<evidence type="ECO:0000256" key="1">
    <source>
        <dbReference type="ARBA" id="ARBA00022553"/>
    </source>
</evidence>
<evidence type="ECO:0000313" key="7">
    <source>
        <dbReference type="Proteomes" id="UP000887572"/>
    </source>
</evidence>
<comment type="catalytic activity">
    <reaction evidence="2">
        <text>L-threonyl-[protein] + ATP = O-phospho-L-threonyl-[protein] + ADP + H(+)</text>
        <dbReference type="Rhea" id="RHEA:46608"/>
        <dbReference type="Rhea" id="RHEA-COMP:11060"/>
        <dbReference type="Rhea" id="RHEA-COMP:11605"/>
        <dbReference type="ChEBI" id="CHEBI:15378"/>
        <dbReference type="ChEBI" id="CHEBI:30013"/>
        <dbReference type="ChEBI" id="CHEBI:30616"/>
        <dbReference type="ChEBI" id="CHEBI:61977"/>
        <dbReference type="ChEBI" id="CHEBI:456216"/>
        <dbReference type="EC" id="2.7.11.1"/>
    </reaction>
</comment>
<dbReference type="InterPro" id="IPR050839">
    <property type="entry name" value="Rho-assoc_Ser/Thr_Kinase"/>
</dbReference>
<evidence type="ECO:0000313" key="8">
    <source>
        <dbReference type="WBParaSite" id="Gr19_v10_g1527.t1"/>
    </source>
</evidence>
<keyword evidence="4" id="KW-0175">Coiled coil</keyword>
<dbReference type="GO" id="GO:0005737">
    <property type="term" value="C:cytoplasm"/>
    <property type="evidence" value="ECO:0007669"/>
    <property type="project" value="TreeGrafter"/>
</dbReference>
<dbReference type="WBParaSite" id="Gr19_v10_g1527.t1">
    <property type="protein sequence ID" value="Gr19_v10_g1527.t1"/>
    <property type="gene ID" value="Gr19_v10_g1527"/>
</dbReference>
<sequence>MSSTDKLLSITKRIDVQESRIQQRDLQQLKERYDQLCLRDSEMGELISREKARNQLQQLEIERRQQQLEESTNTIRRLQEELEARKTANDVRWELEESETSKSEAEIVDLRGKITGLEERLKKKKIELEVTLELMKSRTDSFQREISDLKAEIKAKDTEIAELRAKQRTVEATEQKREYLDKINQKLGSLEAQNESFRGRVGSLKEENQELTQRFKQAEEDNAALQMQINSLREQLNASEGSTNYTFSRLTDEIERVKQQKAQLRCEHVQLKRKCAELEAETSKFSEQMKEMELLNTTINDLRSKFESVDAEKKAIETETQRLKERLKSTEQDLQGKLDKMEGMLLQSELDLQRRKCDGMKRAIVELDAQCEKLMTQLRANDADKKKAQSEKELLKREITKLSSELTEKIRMENEMASLKDRNKWLSDKIAYLESELKETSNDHRTELANLADQLVASSEGSSHSEGAERVGEAPKMEARLRQQEAELRSLQRQLEQCGKEGTSLRQEIDKIRVEAVKTKQENTILRQNFDICLKKAESFKSELEALKEVNEQLKSRNEKEENSANDQLYELRTDLEQKEKLIAYLQSVVQPKQMQKLPRHRSSLLSDGTDLSEIEMEYKQCLQLEAERNQLKMSLENRRKVLSERQNDPTPTRKEQPDFPSSPTSVSHSHLKNSSTDSTLSGPRFPGIMRHDIPHRWKRHFVTVATNKCQACLDGLPSSALLEQRGQHLWASDGIFGVFPPPFMDRMAPLDGLTPGHEGAVPFLTIDLDRDHWRIYNQTTEKPLDGVRREEMSLLIELKMPDYILFMLAPTVQAKQRWVQALQLATSRRVFVQRRPSSTIVSNALLLALDKPRDLCINCTVILRDEWLLIGAQEGLFATSMAQQQLRAPFQIAGVSRMYWMELLPEFDMLLAICGSARHLAVVHLQQLHRAFKAEQQPRVYLTNIANIEQCHIAVVSKPEHHRDKRFVYIATIDEIIILHYVVKLGVFSPIKQIKTEEPCTCICSTSSGFIFGADNFHFARFEDNFTMPSPLVVENCPFDFPVAAVEISDNEFLLAFHNFGLFVNSQGKRTRNKNIEWEKVPLEFVYTSPYLYIVYCEFLEVIRVAPYVGPDSSTITDDRNLFKCRSAHRTGHGLNSSEVLFAVSSVDRVELHLFGHADADQHQQQGVKSILKRKMNDASVHHSTSKRKY</sequence>
<dbReference type="AlphaFoldDB" id="A0A914HAE1"/>
<organism evidence="7 8">
    <name type="scientific">Globodera rostochiensis</name>
    <name type="common">Golden nematode worm</name>
    <name type="synonym">Heterodera rostochiensis</name>
    <dbReference type="NCBI Taxonomy" id="31243"/>
    <lineage>
        <taxon>Eukaryota</taxon>
        <taxon>Metazoa</taxon>
        <taxon>Ecdysozoa</taxon>
        <taxon>Nematoda</taxon>
        <taxon>Chromadorea</taxon>
        <taxon>Rhabditida</taxon>
        <taxon>Tylenchina</taxon>
        <taxon>Tylenchomorpha</taxon>
        <taxon>Tylenchoidea</taxon>
        <taxon>Heteroderidae</taxon>
        <taxon>Heteroderinae</taxon>
        <taxon>Globodera</taxon>
    </lineage>
</organism>
<name>A0A914HAE1_GLORO</name>
<feature type="domain" description="CNH" evidence="6">
    <location>
        <begin position="855"/>
        <end position="1132"/>
    </location>
</feature>
<dbReference type="Pfam" id="PF00780">
    <property type="entry name" value="CNH"/>
    <property type="match status" value="1"/>
</dbReference>
<comment type="catalytic activity">
    <reaction evidence="3">
        <text>L-seryl-[protein] + ATP = O-phospho-L-seryl-[protein] + ADP + H(+)</text>
        <dbReference type="Rhea" id="RHEA:17989"/>
        <dbReference type="Rhea" id="RHEA-COMP:9863"/>
        <dbReference type="Rhea" id="RHEA-COMP:11604"/>
        <dbReference type="ChEBI" id="CHEBI:15378"/>
        <dbReference type="ChEBI" id="CHEBI:29999"/>
        <dbReference type="ChEBI" id="CHEBI:30616"/>
        <dbReference type="ChEBI" id="CHEBI:83421"/>
        <dbReference type="ChEBI" id="CHEBI:456216"/>
        <dbReference type="EC" id="2.7.11.1"/>
    </reaction>
</comment>
<keyword evidence="7" id="KW-1185">Reference proteome</keyword>
<dbReference type="GO" id="GO:0004674">
    <property type="term" value="F:protein serine/threonine kinase activity"/>
    <property type="evidence" value="ECO:0007669"/>
    <property type="project" value="UniProtKB-EC"/>
</dbReference>
<feature type="region of interest" description="Disordered" evidence="5">
    <location>
        <begin position="643"/>
        <end position="688"/>
    </location>
</feature>
<dbReference type="InterPro" id="IPR001180">
    <property type="entry name" value="CNH_dom"/>
</dbReference>